<dbReference type="Proteomes" id="UP000183413">
    <property type="component" value="Unassembled WGS sequence"/>
</dbReference>
<dbReference type="PROSITE" id="PS52050">
    <property type="entry name" value="WYL"/>
    <property type="match status" value="1"/>
</dbReference>
<keyword evidence="5" id="KW-1185">Reference proteome</keyword>
<evidence type="ECO:0000256" key="1">
    <source>
        <dbReference type="ARBA" id="ARBA00023015"/>
    </source>
</evidence>
<reference evidence="4 5" key="1">
    <citation type="submission" date="2016-10" db="EMBL/GenBank/DDBJ databases">
        <authorList>
            <person name="de Groot N.N."/>
        </authorList>
    </citation>
    <scope>NUCLEOTIDE SEQUENCE [LARGE SCALE GENOMIC DNA]</scope>
    <source>
        <strain evidence="4 5">DSM 43067</strain>
    </source>
</reference>
<dbReference type="InterPro" id="IPR028349">
    <property type="entry name" value="PafC-like"/>
</dbReference>
<dbReference type="InterPro" id="IPR057727">
    <property type="entry name" value="WCX_dom"/>
</dbReference>
<gene>
    <name evidence="4" type="ORF">SAMN04489713_13222</name>
</gene>
<evidence type="ECO:0000259" key="3">
    <source>
        <dbReference type="PROSITE" id="PS51000"/>
    </source>
</evidence>
<dbReference type="SUPFAM" id="SSF46785">
    <property type="entry name" value="Winged helix' DNA-binding domain"/>
    <property type="match status" value="1"/>
</dbReference>
<evidence type="ECO:0000313" key="4">
    <source>
        <dbReference type="EMBL" id="SFQ43141.1"/>
    </source>
</evidence>
<dbReference type="GO" id="GO:0003677">
    <property type="term" value="F:DNA binding"/>
    <property type="evidence" value="ECO:0007669"/>
    <property type="project" value="UniProtKB-KW"/>
</dbReference>
<keyword evidence="2" id="KW-0804">Transcription</keyword>
<dbReference type="Pfam" id="PF08279">
    <property type="entry name" value="HTH_11"/>
    <property type="match status" value="1"/>
</dbReference>
<dbReference type="Gene3D" id="1.10.10.10">
    <property type="entry name" value="Winged helix-like DNA-binding domain superfamily/Winged helix DNA-binding domain"/>
    <property type="match status" value="1"/>
</dbReference>
<dbReference type="GO" id="GO:0003700">
    <property type="term" value="F:DNA-binding transcription factor activity"/>
    <property type="evidence" value="ECO:0007669"/>
    <property type="project" value="InterPro"/>
</dbReference>
<evidence type="ECO:0000313" key="5">
    <source>
        <dbReference type="Proteomes" id="UP000183413"/>
    </source>
</evidence>
<dbReference type="RefSeq" id="WP_075024926.1">
    <property type="nucleotide sequence ID" value="NZ_CP083237.1"/>
</dbReference>
<dbReference type="AlphaFoldDB" id="A0A1I5YFY4"/>
<protein>
    <submittedName>
        <fullName evidence="4">Predicted DNA-binding transcriptional regulator YafY, contains an HTH and WYL domains</fullName>
    </submittedName>
</protein>
<keyword evidence="1" id="KW-0805">Transcription regulation</keyword>
<sequence>MLEASARLLRLLSLLQTRADWTGAELAERLQVSVRTVRYDIGKLRDLGYPVHAVPGAAGGYRLGAGAALPPLLLDDEEAVAVAVSLRTAAGGTVAGIEETSVRALAKLEQVLPSRLRRRVGALHDYTTRLTPGGPTVSADVLATVAAACRDHRRLRFGYRKHDGSETARDVEPYRLVHTGRRWYLTAWDVARDGWRTFRVDRLTPRTPEGPRFTPREPPPEDLVPRGVDAALARFQARVTVHAPAAEISARVPASVLVEPLDGGRCVVHASGDTPHRLALNVLMLDAGFEVGGPPELLDALELLAGRCRQGVSSRRA</sequence>
<dbReference type="PIRSF" id="PIRSF016838">
    <property type="entry name" value="PafC"/>
    <property type="match status" value="1"/>
</dbReference>
<dbReference type="InterPro" id="IPR036390">
    <property type="entry name" value="WH_DNA-bd_sf"/>
</dbReference>
<proteinExistence type="predicted"/>
<organism evidence="4 5">
    <name type="scientific">Actinomadura madurae</name>
    <dbReference type="NCBI Taxonomy" id="1993"/>
    <lineage>
        <taxon>Bacteria</taxon>
        <taxon>Bacillati</taxon>
        <taxon>Actinomycetota</taxon>
        <taxon>Actinomycetes</taxon>
        <taxon>Streptosporangiales</taxon>
        <taxon>Thermomonosporaceae</taxon>
        <taxon>Actinomadura</taxon>
    </lineage>
</organism>
<dbReference type="PROSITE" id="PS51000">
    <property type="entry name" value="HTH_DEOR_2"/>
    <property type="match status" value="1"/>
</dbReference>
<dbReference type="Pfam" id="PF13280">
    <property type="entry name" value="WYL"/>
    <property type="match status" value="1"/>
</dbReference>
<dbReference type="InterPro" id="IPR051534">
    <property type="entry name" value="CBASS_pafABC_assoc_protein"/>
</dbReference>
<dbReference type="InterPro" id="IPR036388">
    <property type="entry name" value="WH-like_DNA-bd_sf"/>
</dbReference>
<dbReference type="PANTHER" id="PTHR34580">
    <property type="match status" value="1"/>
</dbReference>
<feature type="domain" description="HTH deoR-type" evidence="3">
    <location>
        <begin position="4"/>
        <end position="59"/>
    </location>
</feature>
<dbReference type="STRING" id="1993.SAMN04489713_13222"/>
<dbReference type="EMBL" id="FOVH01000032">
    <property type="protein sequence ID" value="SFQ43141.1"/>
    <property type="molecule type" value="Genomic_DNA"/>
</dbReference>
<dbReference type="PANTHER" id="PTHR34580:SF3">
    <property type="entry name" value="PROTEIN PAFB"/>
    <property type="match status" value="1"/>
</dbReference>
<dbReference type="InParanoid" id="A0A1I5YFY4"/>
<keyword evidence="4" id="KW-0238">DNA-binding</keyword>
<dbReference type="InterPro" id="IPR001034">
    <property type="entry name" value="DeoR_HTH"/>
</dbReference>
<dbReference type="eggNOG" id="COG2378">
    <property type="taxonomic scope" value="Bacteria"/>
</dbReference>
<dbReference type="InterPro" id="IPR013196">
    <property type="entry name" value="HTH_11"/>
</dbReference>
<dbReference type="InterPro" id="IPR026881">
    <property type="entry name" value="WYL_dom"/>
</dbReference>
<accession>A0A1I5YFY4</accession>
<dbReference type="Pfam" id="PF25583">
    <property type="entry name" value="WCX"/>
    <property type="match status" value="1"/>
</dbReference>
<name>A0A1I5YFY4_9ACTN</name>
<dbReference type="GeneID" id="99648964"/>
<evidence type="ECO:0000256" key="2">
    <source>
        <dbReference type="ARBA" id="ARBA00023163"/>
    </source>
</evidence>